<sequence>MAKVLIVGSGARESALGVKFLASPQVERVFVAPGNPGMRLLGLEPVAIDVLAFAALADFAEANVDLTFVGPEVPLVAGITDYFRSRGLTIFGVTKRVAQLEGSKEYAKEFMLRHNLPTAKARMAENLGAAQVLLKALGTPIVIKVDGLAGGKGVTVALTQDQAETALANIYLATPDAKVLLEECLTGQEASVMALYSQKQCVILPLSQDHKRRFNGDAGPNTGGMGAISPAGQFNQHQVAAARELMERTVAGLNLDGDPGNGVIYMGLMFTPNGPQILEYNMRFGDPETQVLLPQVQNDFYALIMDLVTGHQPELQLDGRTYVDVVLTHPAYPASAHPSLPVVRPSATQLARGAWLPAAVAVDADGELHSTGGRVVSVVASGVDAYAARCLAYREVAELRGELAYREDIGVRAL</sequence>
<reference evidence="16 17" key="1">
    <citation type="journal article" date="2015" name="Genome Announc.">
        <title>Expanding the biotechnology potential of lactobacilli through comparative genomics of 213 strains and associated genera.</title>
        <authorList>
            <person name="Sun Z."/>
            <person name="Harris H.M."/>
            <person name="McCann A."/>
            <person name="Guo C."/>
            <person name="Argimon S."/>
            <person name="Zhang W."/>
            <person name="Yang X."/>
            <person name="Jeffery I.B."/>
            <person name="Cooney J.C."/>
            <person name="Kagawa T.F."/>
            <person name="Liu W."/>
            <person name="Song Y."/>
            <person name="Salvetti E."/>
            <person name="Wrobel A."/>
            <person name="Rasinkangas P."/>
            <person name="Parkhill J."/>
            <person name="Rea M.C."/>
            <person name="O'Sullivan O."/>
            <person name="Ritari J."/>
            <person name="Douillard F.P."/>
            <person name="Paul Ross R."/>
            <person name="Yang R."/>
            <person name="Briner A.E."/>
            <person name="Felis G.E."/>
            <person name="de Vos W.M."/>
            <person name="Barrangou R."/>
            <person name="Klaenhammer T.R."/>
            <person name="Caufield P.W."/>
            <person name="Cui Y."/>
            <person name="Zhang H."/>
            <person name="O'Toole P.W."/>
        </authorList>
    </citation>
    <scope>NUCLEOTIDE SEQUENCE [LARGE SCALE GENOMIC DNA]</scope>
    <source>
        <strain evidence="16 17">DSM 20505</strain>
    </source>
</reference>
<protein>
    <recommendedName>
        <fullName evidence="4 13">Phosphoribosylamine--glycine ligase</fullName>
        <ecNumber evidence="4 13">6.3.4.13</ecNumber>
    </recommendedName>
    <alternativeName>
        <fullName evidence="13">GARS</fullName>
    </alternativeName>
    <alternativeName>
        <fullName evidence="11 13">Glycinamide ribonucleotide synthetase</fullName>
    </alternativeName>
    <alternativeName>
        <fullName evidence="12 13">Phosphoribosylglycinamide synthetase</fullName>
    </alternativeName>
</protein>
<dbReference type="PROSITE" id="PS50975">
    <property type="entry name" value="ATP_GRASP"/>
    <property type="match status" value="1"/>
</dbReference>
<evidence type="ECO:0000256" key="2">
    <source>
        <dbReference type="ARBA" id="ARBA00001946"/>
    </source>
</evidence>
<dbReference type="EC" id="6.3.4.13" evidence="4 13"/>
<dbReference type="UniPathway" id="UPA00074">
    <property type="reaction ID" value="UER00125"/>
</dbReference>
<keyword evidence="5 13" id="KW-0436">Ligase</keyword>
<keyword evidence="6 14" id="KW-0547">Nucleotide-binding</keyword>
<evidence type="ECO:0000313" key="16">
    <source>
        <dbReference type="EMBL" id="KRM54521.1"/>
    </source>
</evidence>
<dbReference type="InterPro" id="IPR037123">
    <property type="entry name" value="PRibGlycinamide_synth_C_sf"/>
</dbReference>
<dbReference type="AlphaFoldDB" id="A0A0R1ZS80"/>
<evidence type="ECO:0000256" key="10">
    <source>
        <dbReference type="ARBA" id="ARBA00038345"/>
    </source>
</evidence>
<dbReference type="HAMAP" id="MF_00138">
    <property type="entry name" value="GARS"/>
    <property type="match status" value="1"/>
</dbReference>
<evidence type="ECO:0000256" key="6">
    <source>
        <dbReference type="ARBA" id="ARBA00022741"/>
    </source>
</evidence>
<dbReference type="NCBIfam" id="TIGR00877">
    <property type="entry name" value="purD"/>
    <property type="match status" value="1"/>
</dbReference>
<dbReference type="PATRIC" id="fig|1291052.5.peg.338"/>
<dbReference type="Gene3D" id="3.90.600.10">
    <property type="entry name" value="Phosphoribosylglycinamide synthetase, C-terminal domain"/>
    <property type="match status" value="1"/>
</dbReference>
<dbReference type="GO" id="GO:0004637">
    <property type="term" value="F:phosphoribosylamine-glycine ligase activity"/>
    <property type="evidence" value="ECO:0007669"/>
    <property type="project" value="UniProtKB-UniRule"/>
</dbReference>
<evidence type="ECO:0000256" key="13">
    <source>
        <dbReference type="HAMAP-Rule" id="MF_00138"/>
    </source>
</evidence>
<dbReference type="InterPro" id="IPR020561">
    <property type="entry name" value="PRibGlycinamid_synth_ATP-grasp"/>
</dbReference>
<evidence type="ECO:0000313" key="17">
    <source>
        <dbReference type="Proteomes" id="UP000051679"/>
    </source>
</evidence>
<dbReference type="Proteomes" id="UP000051679">
    <property type="component" value="Unassembled WGS sequence"/>
</dbReference>
<feature type="domain" description="ATP-grasp" evidence="15">
    <location>
        <begin position="108"/>
        <end position="309"/>
    </location>
</feature>
<dbReference type="GO" id="GO:0005524">
    <property type="term" value="F:ATP binding"/>
    <property type="evidence" value="ECO:0007669"/>
    <property type="project" value="UniProtKB-UniRule"/>
</dbReference>
<name>A0A0R1ZS80_9LACO</name>
<comment type="pathway">
    <text evidence="3 13">Purine metabolism; IMP biosynthesis via de novo pathway; N(1)-(5-phospho-D-ribosyl)glycinamide from 5-phospho-alpha-D-ribose 1-diphosphate: step 2/2.</text>
</comment>
<dbReference type="PROSITE" id="PS00184">
    <property type="entry name" value="GARS"/>
    <property type="match status" value="1"/>
</dbReference>
<evidence type="ECO:0000256" key="3">
    <source>
        <dbReference type="ARBA" id="ARBA00005174"/>
    </source>
</evidence>
<gene>
    <name evidence="13" type="primary">purD</name>
    <name evidence="16" type="ORF">FC18_GL000327</name>
</gene>
<dbReference type="OrthoDB" id="9807240at2"/>
<evidence type="ECO:0000256" key="1">
    <source>
        <dbReference type="ARBA" id="ARBA00001936"/>
    </source>
</evidence>
<dbReference type="InterPro" id="IPR016185">
    <property type="entry name" value="PreATP-grasp_dom_sf"/>
</dbReference>
<accession>A0A0R1ZS80</accession>
<comment type="cofactor">
    <cofactor evidence="1">
        <name>Mn(2+)</name>
        <dbReference type="ChEBI" id="CHEBI:29035"/>
    </cofactor>
</comment>
<dbReference type="SUPFAM" id="SSF51246">
    <property type="entry name" value="Rudiment single hybrid motif"/>
    <property type="match status" value="1"/>
</dbReference>
<evidence type="ECO:0000256" key="4">
    <source>
        <dbReference type="ARBA" id="ARBA00013255"/>
    </source>
</evidence>
<dbReference type="InterPro" id="IPR013815">
    <property type="entry name" value="ATP_grasp_subdomain_1"/>
</dbReference>
<dbReference type="InterPro" id="IPR000115">
    <property type="entry name" value="PRibGlycinamide_synth"/>
</dbReference>
<organism evidence="16 17">
    <name type="scientific">Lacticaseibacillus sharpeae JCM 1186 = DSM 20505</name>
    <dbReference type="NCBI Taxonomy" id="1291052"/>
    <lineage>
        <taxon>Bacteria</taxon>
        <taxon>Bacillati</taxon>
        <taxon>Bacillota</taxon>
        <taxon>Bacilli</taxon>
        <taxon>Lactobacillales</taxon>
        <taxon>Lactobacillaceae</taxon>
        <taxon>Lacticaseibacillus</taxon>
    </lineage>
</organism>
<dbReference type="InterPro" id="IPR020560">
    <property type="entry name" value="PRibGlycinamide_synth_C-dom"/>
</dbReference>
<evidence type="ECO:0000256" key="5">
    <source>
        <dbReference type="ARBA" id="ARBA00022598"/>
    </source>
</evidence>
<dbReference type="PANTHER" id="PTHR43472:SF1">
    <property type="entry name" value="PHOSPHORIBOSYLAMINE--GLYCINE LIGASE, CHLOROPLASTIC"/>
    <property type="match status" value="1"/>
</dbReference>
<evidence type="ECO:0000256" key="14">
    <source>
        <dbReference type="PROSITE-ProRule" id="PRU00409"/>
    </source>
</evidence>
<evidence type="ECO:0000256" key="11">
    <source>
        <dbReference type="ARBA" id="ARBA00042242"/>
    </source>
</evidence>
<dbReference type="Gene3D" id="3.30.1490.20">
    <property type="entry name" value="ATP-grasp fold, A domain"/>
    <property type="match status" value="1"/>
</dbReference>
<dbReference type="Pfam" id="PF01071">
    <property type="entry name" value="GARS_A"/>
    <property type="match status" value="1"/>
</dbReference>
<dbReference type="InterPro" id="IPR011761">
    <property type="entry name" value="ATP-grasp"/>
</dbReference>
<dbReference type="Gene3D" id="3.30.470.20">
    <property type="entry name" value="ATP-grasp fold, B domain"/>
    <property type="match status" value="1"/>
</dbReference>
<dbReference type="SMART" id="SM01210">
    <property type="entry name" value="GARS_C"/>
    <property type="match status" value="1"/>
</dbReference>
<keyword evidence="8 14" id="KW-0067">ATP-binding</keyword>
<dbReference type="STRING" id="1291052.FC18_GL000327"/>
<comment type="caution">
    <text evidence="16">The sequence shown here is derived from an EMBL/GenBank/DDBJ whole genome shotgun (WGS) entry which is preliminary data.</text>
</comment>
<dbReference type="SUPFAM" id="SSF56059">
    <property type="entry name" value="Glutathione synthetase ATP-binding domain-like"/>
    <property type="match status" value="1"/>
</dbReference>
<evidence type="ECO:0000256" key="8">
    <source>
        <dbReference type="ARBA" id="ARBA00022840"/>
    </source>
</evidence>
<dbReference type="GO" id="GO:0006189">
    <property type="term" value="P:'de novo' IMP biosynthetic process"/>
    <property type="evidence" value="ECO:0007669"/>
    <property type="project" value="UniProtKB-UniRule"/>
</dbReference>
<dbReference type="Gene3D" id="3.40.50.20">
    <property type="match status" value="1"/>
</dbReference>
<dbReference type="GO" id="GO:0009113">
    <property type="term" value="P:purine nucleobase biosynthetic process"/>
    <property type="evidence" value="ECO:0007669"/>
    <property type="project" value="InterPro"/>
</dbReference>
<dbReference type="Pfam" id="PF02844">
    <property type="entry name" value="GARS_N"/>
    <property type="match status" value="1"/>
</dbReference>
<comment type="catalytic activity">
    <reaction evidence="13">
        <text>5-phospho-beta-D-ribosylamine + glycine + ATP = N(1)-(5-phospho-beta-D-ribosyl)glycinamide + ADP + phosphate + H(+)</text>
        <dbReference type="Rhea" id="RHEA:17453"/>
        <dbReference type="ChEBI" id="CHEBI:15378"/>
        <dbReference type="ChEBI" id="CHEBI:30616"/>
        <dbReference type="ChEBI" id="CHEBI:43474"/>
        <dbReference type="ChEBI" id="CHEBI:57305"/>
        <dbReference type="ChEBI" id="CHEBI:58681"/>
        <dbReference type="ChEBI" id="CHEBI:143788"/>
        <dbReference type="ChEBI" id="CHEBI:456216"/>
        <dbReference type="EC" id="6.3.4.13"/>
    </reaction>
</comment>
<dbReference type="PANTHER" id="PTHR43472">
    <property type="entry name" value="PHOSPHORIBOSYLAMINE--GLYCINE LIGASE"/>
    <property type="match status" value="1"/>
</dbReference>
<comment type="cofactor">
    <cofactor evidence="2">
        <name>Mg(2+)</name>
        <dbReference type="ChEBI" id="CHEBI:18420"/>
    </cofactor>
</comment>
<dbReference type="InterPro" id="IPR011054">
    <property type="entry name" value="Rudment_hybrid_motif"/>
</dbReference>
<dbReference type="GO" id="GO:0046872">
    <property type="term" value="F:metal ion binding"/>
    <property type="evidence" value="ECO:0007669"/>
    <property type="project" value="InterPro"/>
</dbReference>
<dbReference type="Pfam" id="PF02843">
    <property type="entry name" value="GARS_C"/>
    <property type="match status" value="1"/>
</dbReference>
<dbReference type="EMBL" id="AYYO01000055">
    <property type="protein sequence ID" value="KRM54521.1"/>
    <property type="molecule type" value="Genomic_DNA"/>
</dbReference>
<evidence type="ECO:0000256" key="9">
    <source>
        <dbReference type="ARBA" id="ARBA00023211"/>
    </source>
</evidence>
<keyword evidence="9" id="KW-0464">Manganese</keyword>
<evidence type="ECO:0000259" key="15">
    <source>
        <dbReference type="PROSITE" id="PS50975"/>
    </source>
</evidence>
<keyword evidence="7 13" id="KW-0658">Purine biosynthesis</keyword>
<evidence type="ECO:0000256" key="12">
    <source>
        <dbReference type="ARBA" id="ARBA00042864"/>
    </source>
</evidence>
<dbReference type="RefSeq" id="WP_056976241.1">
    <property type="nucleotide sequence ID" value="NZ_AYYO01000055.1"/>
</dbReference>
<dbReference type="SUPFAM" id="SSF52440">
    <property type="entry name" value="PreATP-grasp domain"/>
    <property type="match status" value="1"/>
</dbReference>
<comment type="similarity">
    <text evidence="10 13">Belongs to the GARS family.</text>
</comment>
<proteinExistence type="inferred from homology"/>
<dbReference type="InterPro" id="IPR020559">
    <property type="entry name" value="PRibGlycinamide_synth_CS"/>
</dbReference>
<dbReference type="InterPro" id="IPR020562">
    <property type="entry name" value="PRibGlycinamide_synth_N"/>
</dbReference>
<keyword evidence="17" id="KW-1185">Reference proteome</keyword>
<evidence type="ECO:0000256" key="7">
    <source>
        <dbReference type="ARBA" id="ARBA00022755"/>
    </source>
</evidence>
<dbReference type="SMART" id="SM01209">
    <property type="entry name" value="GARS_A"/>
    <property type="match status" value="1"/>
</dbReference>